<dbReference type="PANTHER" id="PTHR48086:SF3">
    <property type="entry name" value="SODIUM_PROLINE SYMPORTER"/>
    <property type="match status" value="1"/>
</dbReference>
<protein>
    <recommendedName>
        <fullName evidence="14">Sodium/proline symporter</fullName>
    </recommendedName>
    <alternativeName>
        <fullName evidence="14">Proline permease</fullName>
    </alternativeName>
</protein>
<dbReference type="InterPro" id="IPR050277">
    <property type="entry name" value="Sodium:Solute_Symporter"/>
</dbReference>
<feature type="transmembrane region" description="Helical" evidence="14">
    <location>
        <begin position="368"/>
        <end position="388"/>
    </location>
</feature>
<keyword evidence="6 14" id="KW-0769">Symport</keyword>
<name>A0ABV9ME46_9BACL</name>
<evidence type="ECO:0000256" key="9">
    <source>
        <dbReference type="ARBA" id="ARBA00023065"/>
    </source>
</evidence>
<evidence type="ECO:0000313" key="16">
    <source>
        <dbReference type="Proteomes" id="UP001595932"/>
    </source>
</evidence>
<comment type="catalytic activity">
    <reaction evidence="12">
        <text>L-proline(in) + Na(+)(in) = L-proline(out) + Na(+)(out)</text>
        <dbReference type="Rhea" id="RHEA:28967"/>
        <dbReference type="ChEBI" id="CHEBI:29101"/>
        <dbReference type="ChEBI" id="CHEBI:60039"/>
    </reaction>
</comment>
<keyword evidence="16" id="KW-1185">Reference proteome</keyword>
<evidence type="ECO:0000256" key="10">
    <source>
        <dbReference type="ARBA" id="ARBA00023136"/>
    </source>
</evidence>
<feature type="transmembrane region" description="Helical" evidence="14">
    <location>
        <begin position="308"/>
        <end position="333"/>
    </location>
</feature>
<evidence type="ECO:0000256" key="7">
    <source>
        <dbReference type="ARBA" id="ARBA00022989"/>
    </source>
</evidence>
<evidence type="ECO:0000256" key="2">
    <source>
        <dbReference type="ARBA" id="ARBA00006434"/>
    </source>
</evidence>
<dbReference type="Gene3D" id="1.20.1730.10">
    <property type="entry name" value="Sodium/glucose cotransporter"/>
    <property type="match status" value="1"/>
</dbReference>
<dbReference type="InterPro" id="IPR001734">
    <property type="entry name" value="Na/solute_symporter"/>
</dbReference>
<evidence type="ECO:0000256" key="11">
    <source>
        <dbReference type="ARBA" id="ARBA00023201"/>
    </source>
</evidence>
<reference evidence="16" key="1">
    <citation type="journal article" date="2019" name="Int. J. Syst. Evol. Microbiol.">
        <title>The Global Catalogue of Microorganisms (GCM) 10K type strain sequencing project: providing services to taxonomists for standard genome sequencing and annotation.</title>
        <authorList>
            <consortium name="The Broad Institute Genomics Platform"/>
            <consortium name="The Broad Institute Genome Sequencing Center for Infectious Disease"/>
            <person name="Wu L."/>
            <person name="Ma J."/>
        </authorList>
    </citation>
    <scope>NUCLEOTIDE SEQUENCE [LARGE SCALE GENOMIC DNA]</scope>
    <source>
        <strain evidence="16">CGMCC 1.12151</strain>
    </source>
</reference>
<dbReference type="InterPro" id="IPR011851">
    <property type="entry name" value="Na/Pro_symporter"/>
</dbReference>
<keyword evidence="5 14" id="KW-0812">Transmembrane</keyword>
<evidence type="ECO:0000256" key="13">
    <source>
        <dbReference type="RuleBase" id="RU362091"/>
    </source>
</evidence>
<feature type="transmembrane region" description="Helical" evidence="14">
    <location>
        <begin position="268"/>
        <end position="288"/>
    </location>
</feature>
<keyword evidence="11 14" id="KW-0739">Sodium transport</keyword>
<evidence type="ECO:0000256" key="3">
    <source>
        <dbReference type="ARBA" id="ARBA00022448"/>
    </source>
</evidence>
<evidence type="ECO:0000256" key="12">
    <source>
        <dbReference type="ARBA" id="ARBA00033708"/>
    </source>
</evidence>
<keyword evidence="7 14" id="KW-1133">Transmembrane helix</keyword>
<keyword evidence="9 14" id="KW-0406">Ion transport</keyword>
<keyword evidence="4 14" id="KW-1003">Cell membrane</keyword>
<evidence type="ECO:0000256" key="5">
    <source>
        <dbReference type="ARBA" id="ARBA00022692"/>
    </source>
</evidence>
<evidence type="ECO:0000256" key="14">
    <source>
        <dbReference type="RuleBase" id="RU366012"/>
    </source>
</evidence>
<evidence type="ECO:0000256" key="1">
    <source>
        <dbReference type="ARBA" id="ARBA00004651"/>
    </source>
</evidence>
<feature type="transmembrane region" description="Helical" evidence="14">
    <location>
        <begin position="462"/>
        <end position="487"/>
    </location>
</feature>
<dbReference type="CDD" id="cd11475">
    <property type="entry name" value="SLC5sbd_PutP"/>
    <property type="match status" value="1"/>
</dbReference>
<accession>A0ABV9ME46</accession>
<evidence type="ECO:0000256" key="6">
    <source>
        <dbReference type="ARBA" id="ARBA00022847"/>
    </source>
</evidence>
<keyword evidence="14" id="KW-0029">Amino-acid transport</keyword>
<feature type="transmembrane region" description="Helical" evidence="14">
    <location>
        <begin position="162"/>
        <end position="182"/>
    </location>
</feature>
<dbReference type="NCBIfam" id="TIGR00813">
    <property type="entry name" value="sss"/>
    <property type="match status" value="1"/>
</dbReference>
<feature type="transmembrane region" description="Helical" evidence="14">
    <location>
        <begin position="123"/>
        <end position="142"/>
    </location>
</feature>
<comment type="caution">
    <text evidence="15">The sequence shown here is derived from an EMBL/GenBank/DDBJ whole genome shotgun (WGS) entry which is preliminary data.</text>
</comment>
<comment type="similarity">
    <text evidence="2 13">Belongs to the sodium:solute symporter (SSF) (TC 2.A.21) family.</text>
</comment>
<dbReference type="PANTHER" id="PTHR48086">
    <property type="entry name" value="SODIUM/PROLINE SYMPORTER-RELATED"/>
    <property type="match status" value="1"/>
</dbReference>
<proteinExistence type="inferred from homology"/>
<evidence type="ECO:0000313" key="15">
    <source>
        <dbReference type="EMBL" id="MFC4714137.1"/>
    </source>
</evidence>
<organism evidence="15 16">
    <name type="scientific">Planococcus dechangensis</name>
    <dbReference type="NCBI Taxonomy" id="1176255"/>
    <lineage>
        <taxon>Bacteria</taxon>
        <taxon>Bacillati</taxon>
        <taxon>Bacillota</taxon>
        <taxon>Bacilli</taxon>
        <taxon>Bacillales</taxon>
        <taxon>Caryophanaceae</taxon>
        <taxon>Planococcus</taxon>
    </lineage>
</organism>
<comment type="function">
    <text evidence="14">Catalyzes the sodium-dependent uptake of extracellular L-proline.</text>
</comment>
<gene>
    <name evidence="15" type="ORF">ACFO5U_14910</name>
</gene>
<feature type="transmembrane region" description="Helical" evidence="14">
    <location>
        <begin position="76"/>
        <end position="94"/>
    </location>
</feature>
<comment type="subcellular location">
    <subcellularLocation>
        <location evidence="1 14">Cell membrane</location>
        <topology evidence="1 14">Multi-pass membrane protein</topology>
    </subcellularLocation>
</comment>
<feature type="transmembrane region" description="Helical" evidence="14">
    <location>
        <begin position="425"/>
        <end position="442"/>
    </location>
</feature>
<keyword evidence="3 14" id="KW-0813">Transport</keyword>
<keyword evidence="8 14" id="KW-0915">Sodium</keyword>
<dbReference type="RefSeq" id="WP_377279864.1">
    <property type="nucleotide sequence ID" value="NZ_JBHSGL010000015.1"/>
</dbReference>
<evidence type="ECO:0000256" key="4">
    <source>
        <dbReference type="ARBA" id="ARBA00022475"/>
    </source>
</evidence>
<dbReference type="Pfam" id="PF00474">
    <property type="entry name" value="SSF"/>
    <property type="match status" value="1"/>
</dbReference>
<feature type="transmembrane region" description="Helical" evidence="14">
    <location>
        <begin position="229"/>
        <end position="247"/>
    </location>
</feature>
<dbReference type="InterPro" id="IPR038377">
    <property type="entry name" value="Na/Glc_symporter_sf"/>
</dbReference>
<feature type="transmembrane region" description="Helical" evidence="14">
    <location>
        <begin position="194"/>
        <end position="217"/>
    </location>
</feature>
<keyword evidence="10 14" id="KW-0472">Membrane</keyword>
<feature type="transmembrane region" description="Helical" evidence="14">
    <location>
        <begin position="394"/>
        <end position="418"/>
    </location>
</feature>
<dbReference type="EMBL" id="JBHSGL010000015">
    <property type="protein sequence ID" value="MFC4714137.1"/>
    <property type="molecule type" value="Genomic_DNA"/>
</dbReference>
<dbReference type="PROSITE" id="PS50283">
    <property type="entry name" value="NA_SOLUT_SYMP_3"/>
    <property type="match status" value="1"/>
</dbReference>
<evidence type="ECO:0000256" key="8">
    <source>
        <dbReference type="ARBA" id="ARBA00023053"/>
    </source>
</evidence>
<feature type="transmembrane region" description="Helical" evidence="14">
    <location>
        <begin position="6"/>
        <end position="24"/>
    </location>
</feature>
<dbReference type="Proteomes" id="UP001595932">
    <property type="component" value="Unassembled WGS sequence"/>
</dbReference>
<sequence>MVATTTWVVLILYFLLLIGIGFYSSKRSSGGLTDFFLAGRGLNKWTVALSAVSSGRSSWLILGVTGTAYIGGLQAVWALAGFITVEVFMFFFLARRFRRFSQKYNAITIPDILEKRFADKTHLLRIVSALILVFFMVAYVGSQIVGGGIAFSSTLGFSQTGGMWFMAGILLFYTVVGGFFAVSRTDVLQAGFMMFSLILLPLIAITNLGGIGAVFEMMRTQGAGFVDPFYFSFGAIIGLLGIGFGSPGNPQIMVRYMSLKNVKEMRQAALISTFWNVLMGWGAVMTGLSARVYFPDVELLPNANQETAFTALGAEVLPPVLFGVMVVAVLAAIMSSADSQLLVGASSLVRDIYSETLGRGKTISNERLVWYSRLAIVVIMGLAIVLAFQATELVFWMVLFAFGGLGACFGPALILSFYWRGLSKAGVLSGMIVGLIVVILVKQQPEWTLAFLPNIQQLLTDYFFGITYEAVPAFLASLIVTIVVSLFTKKPDFADEMLADLELGTKK</sequence>